<accession>I3Y760</accession>
<dbReference type="HOGENOM" id="CLU_2604981_0_0_6"/>
<organism evidence="1 2">
    <name type="scientific">Thiocystis violascens (strain ATCC 17096 / DSM 198 / 6111)</name>
    <name type="common">Chromatium violascens</name>
    <dbReference type="NCBI Taxonomy" id="765911"/>
    <lineage>
        <taxon>Bacteria</taxon>
        <taxon>Pseudomonadati</taxon>
        <taxon>Pseudomonadota</taxon>
        <taxon>Gammaproteobacteria</taxon>
        <taxon>Chromatiales</taxon>
        <taxon>Chromatiaceae</taxon>
        <taxon>Thiocystis</taxon>
    </lineage>
</organism>
<evidence type="ECO:0000313" key="2">
    <source>
        <dbReference type="Proteomes" id="UP000006062"/>
    </source>
</evidence>
<dbReference type="EMBL" id="CP003154">
    <property type="protein sequence ID" value="AFL72828.1"/>
    <property type="molecule type" value="Genomic_DNA"/>
</dbReference>
<dbReference type="KEGG" id="tvi:Thivi_0777"/>
<dbReference type="STRING" id="765911.Thivi_0777"/>
<proteinExistence type="predicted"/>
<evidence type="ECO:0000313" key="1">
    <source>
        <dbReference type="EMBL" id="AFL72828.1"/>
    </source>
</evidence>
<sequence>MRQLVPPFLTHVDPGGDGGLEIAFREVERHALVPGGQNVLFPSSILVVWLRIAGVFAPFGRHWFCDCGHALCRAGAWIV</sequence>
<gene>
    <name evidence="1" type="ordered locus">Thivi_0777</name>
</gene>
<name>I3Y760_THIV6</name>
<dbReference type="Proteomes" id="UP000006062">
    <property type="component" value="Chromosome"/>
</dbReference>
<reference evidence="1 2" key="1">
    <citation type="submission" date="2012-06" db="EMBL/GenBank/DDBJ databases">
        <title>Complete sequence of Thiocystis violascens DSM 198.</title>
        <authorList>
            <consortium name="US DOE Joint Genome Institute"/>
            <person name="Lucas S."/>
            <person name="Han J."/>
            <person name="Lapidus A."/>
            <person name="Cheng J.-F."/>
            <person name="Goodwin L."/>
            <person name="Pitluck S."/>
            <person name="Peters L."/>
            <person name="Ovchinnikova G."/>
            <person name="Teshima H."/>
            <person name="Detter J.C."/>
            <person name="Han C."/>
            <person name="Tapia R."/>
            <person name="Land M."/>
            <person name="Hauser L."/>
            <person name="Kyrpides N."/>
            <person name="Ivanova N."/>
            <person name="Pagani I."/>
            <person name="Vogl K."/>
            <person name="Liu Z."/>
            <person name="Frigaard N.-U."/>
            <person name="Bryant D."/>
            <person name="Woyke T."/>
        </authorList>
    </citation>
    <scope>NUCLEOTIDE SEQUENCE [LARGE SCALE GENOMIC DNA]</scope>
    <source>
        <strain evidence="2">ATCC 17096 / DSM 198 / 6111</strain>
    </source>
</reference>
<protein>
    <submittedName>
        <fullName evidence="1">Uncharacterized protein</fullName>
    </submittedName>
</protein>
<keyword evidence="2" id="KW-1185">Reference proteome</keyword>
<dbReference type="AlphaFoldDB" id="I3Y760"/>